<dbReference type="InterPro" id="IPR005135">
    <property type="entry name" value="Endo/exonuclease/phosphatase"/>
</dbReference>
<dbReference type="AlphaFoldDB" id="A0A918DSY3"/>
<evidence type="ECO:0000313" key="5">
    <source>
        <dbReference type="Proteomes" id="UP000646523"/>
    </source>
</evidence>
<organism evidence="4 5">
    <name type="scientific">Nonomuraea cavernae</name>
    <dbReference type="NCBI Taxonomy" id="2045107"/>
    <lineage>
        <taxon>Bacteria</taxon>
        <taxon>Bacillati</taxon>
        <taxon>Actinomycetota</taxon>
        <taxon>Actinomycetes</taxon>
        <taxon>Streptosporangiales</taxon>
        <taxon>Streptosporangiaceae</taxon>
        <taxon>Nonomuraea</taxon>
    </lineage>
</organism>
<evidence type="ECO:0000256" key="1">
    <source>
        <dbReference type="SAM" id="MobiDB-lite"/>
    </source>
</evidence>
<sequence>MLVTSPHVRMVRRLMTALAAASGLVLALSSVPPAAAATAAPTETVQRLPARSTAPMGAQAGVMTAKARGGKARPAAAPGVRRTDGGATAAARPFRELHLNLCNSGHAGCYAGGQAIFEGGDLIYHLAPDLVTLNEICSNDLPNYLHPSLAEAWPGDWTYYVFYPAIHRQTGNPITCTNGDSYGNAVLGRVPAAQWRGVNGWAGRYTTQDSGNEMRTFACAYAIGDHLSCATHLSSSSEPIALAQCQALMFNAVPSIRSQEGVSGKTVVGGDFNLEYDTADPENVQKCVPSGNVRKGDGDVQHVIFTNDFSFVGTNKYGLTHTDHDGFLVRLTKP</sequence>
<name>A0A918DSY3_9ACTN</name>
<dbReference type="Pfam" id="PF03372">
    <property type="entry name" value="Exo_endo_phos"/>
    <property type="match status" value="1"/>
</dbReference>
<comment type="caution">
    <text evidence="4">The sequence shown here is derived from an EMBL/GenBank/DDBJ whole genome shotgun (WGS) entry which is preliminary data.</text>
</comment>
<reference evidence="4" key="2">
    <citation type="submission" date="2020-09" db="EMBL/GenBank/DDBJ databases">
        <authorList>
            <person name="Sun Q."/>
            <person name="Zhou Y."/>
        </authorList>
    </citation>
    <scope>NUCLEOTIDE SEQUENCE</scope>
    <source>
        <strain evidence="4">CGMCC 4.7368</strain>
    </source>
</reference>
<keyword evidence="2" id="KW-0732">Signal</keyword>
<feature type="chain" id="PRO_5037617574" description="Endonuclease/exonuclease/phosphatase domain-containing protein" evidence="2">
    <location>
        <begin position="37"/>
        <end position="334"/>
    </location>
</feature>
<dbReference type="EMBL" id="BMNH01000033">
    <property type="protein sequence ID" value="GGO80789.1"/>
    <property type="molecule type" value="Genomic_DNA"/>
</dbReference>
<evidence type="ECO:0000259" key="3">
    <source>
        <dbReference type="Pfam" id="PF03372"/>
    </source>
</evidence>
<feature type="region of interest" description="Disordered" evidence="1">
    <location>
        <begin position="64"/>
        <end position="85"/>
    </location>
</feature>
<feature type="domain" description="Endonuclease/exonuclease/phosphatase" evidence="3">
    <location>
        <begin position="121"/>
        <end position="291"/>
    </location>
</feature>
<evidence type="ECO:0000313" key="4">
    <source>
        <dbReference type="EMBL" id="GGO80789.1"/>
    </source>
</evidence>
<protein>
    <recommendedName>
        <fullName evidence="3">Endonuclease/exonuclease/phosphatase domain-containing protein</fullName>
    </recommendedName>
</protein>
<dbReference type="GO" id="GO:0003824">
    <property type="term" value="F:catalytic activity"/>
    <property type="evidence" value="ECO:0007669"/>
    <property type="project" value="InterPro"/>
</dbReference>
<dbReference type="Proteomes" id="UP000646523">
    <property type="component" value="Unassembled WGS sequence"/>
</dbReference>
<proteinExistence type="predicted"/>
<gene>
    <name evidence="4" type="ORF">GCM10012289_68250</name>
</gene>
<accession>A0A918DSY3</accession>
<evidence type="ECO:0000256" key="2">
    <source>
        <dbReference type="SAM" id="SignalP"/>
    </source>
</evidence>
<reference evidence="4" key="1">
    <citation type="journal article" date="2014" name="Int. J. Syst. Evol. Microbiol.">
        <title>Complete genome sequence of Corynebacterium casei LMG S-19264T (=DSM 44701T), isolated from a smear-ripened cheese.</title>
        <authorList>
            <consortium name="US DOE Joint Genome Institute (JGI-PGF)"/>
            <person name="Walter F."/>
            <person name="Albersmeier A."/>
            <person name="Kalinowski J."/>
            <person name="Ruckert C."/>
        </authorList>
    </citation>
    <scope>NUCLEOTIDE SEQUENCE</scope>
    <source>
        <strain evidence="4">CGMCC 4.7368</strain>
    </source>
</reference>
<dbReference type="InterPro" id="IPR036691">
    <property type="entry name" value="Endo/exonu/phosph_ase_sf"/>
</dbReference>
<dbReference type="SUPFAM" id="SSF56219">
    <property type="entry name" value="DNase I-like"/>
    <property type="match status" value="1"/>
</dbReference>
<keyword evidence="5" id="KW-1185">Reference proteome</keyword>
<dbReference type="Gene3D" id="3.60.10.10">
    <property type="entry name" value="Endonuclease/exonuclease/phosphatase"/>
    <property type="match status" value="1"/>
</dbReference>
<feature type="signal peptide" evidence="2">
    <location>
        <begin position="1"/>
        <end position="36"/>
    </location>
</feature>